<organism evidence="2">
    <name type="scientific">Guillardia theta (strain CCMP2712)</name>
    <name type="common">Cryptophyte</name>
    <dbReference type="NCBI Taxonomy" id="905079"/>
    <lineage>
        <taxon>Eukaryota</taxon>
        <taxon>Cryptophyceae</taxon>
        <taxon>Pyrenomonadales</taxon>
        <taxon>Geminigeraceae</taxon>
        <taxon>Guillardia</taxon>
    </lineage>
</organism>
<dbReference type="Proteomes" id="UP000011087">
    <property type="component" value="Unassembled WGS sequence"/>
</dbReference>
<sequence>MSSIKLSLAIVGAALGVSAAGEAPWGSKTSPGTSRRSYSLAMSGPYDFTTKARNTLREQYVEEQQRIFPRIEDIPVLSDIHGYYQNWRRDQEREKMAKEGRVNMDAFPDKGCSCVGRTALCGVKINVDKGGFKYNEKVGLSFRLNSDETVSEAIYVQGVTKWKGNLPLNSPGMCFFLRSIPNSDQKDVIAIEPGPEDKRKLPMELALRFDNLKSNPKRFSAKLRAECKAMGSAVTSVNIDTIKLKILS</sequence>
<dbReference type="KEGG" id="gtt:GUITHDRAFT_118458"/>
<evidence type="ECO:0000313" key="3">
    <source>
        <dbReference type="EnsemblProtists" id="EKX35333"/>
    </source>
</evidence>
<evidence type="ECO:0000256" key="1">
    <source>
        <dbReference type="SAM" id="SignalP"/>
    </source>
</evidence>
<dbReference type="GeneID" id="17292071"/>
<feature type="chain" id="PRO_5008770036" evidence="1">
    <location>
        <begin position="20"/>
        <end position="248"/>
    </location>
</feature>
<dbReference type="OrthoDB" id="10601565at2759"/>
<gene>
    <name evidence="2" type="ORF">GUITHDRAFT_118458</name>
</gene>
<keyword evidence="1" id="KW-0732">Signal</keyword>
<reference evidence="3" key="3">
    <citation type="submission" date="2016-03" db="UniProtKB">
        <authorList>
            <consortium name="EnsemblProtists"/>
        </authorList>
    </citation>
    <scope>IDENTIFICATION</scope>
</reference>
<dbReference type="EnsemblProtists" id="EKX35333">
    <property type="protein sequence ID" value="EKX35333"/>
    <property type="gene ID" value="GUITHDRAFT_118458"/>
</dbReference>
<evidence type="ECO:0000313" key="4">
    <source>
        <dbReference type="Proteomes" id="UP000011087"/>
    </source>
</evidence>
<keyword evidence="4" id="KW-1185">Reference proteome</keyword>
<protein>
    <submittedName>
        <fullName evidence="2 3">Uncharacterized protein</fullName>
    </submittedName>
</protein>
<proteinExistence type="predicted"/>
<dbReference type="AlphaFoldDB" id="L1IGJ2"/>
<feature type="signal peptide" evidence="1">
    <location>
        <begin position="1"/>
        <end position="19"/>
    </location>
</feature>
<evidence type="ECO:0000313" key="2">
    <source>
        <dbReference type="EMBL" id="EKX35333.1"/>
    </source>
</evidence>
<reference evidence="4" key="2">
    <citation type="submission" date="2012-11" db="EMBL/GenBank/DDBJ databases">
        <authorList>
            <person name="Kuo A."/>
            <person name="Curtis B.A."/>
            <person name="Tanifuji G."/>
            <person name="Burki F."/>
            <person name="Gruber A."/>
            <person name="Irimia M."/>
            <person name="Maruyama S."/>
            <person name="Arias M.C."/>
            <person name="Ball S.G."/>
            <person name="Gile G.H."/>
            <person name="Hirakawa Y."/>
            <person name="Hopkins J.F."/>
            <person name="Rensing S.A."/>
            <person name="Schmutz J."/>
            <person name="Symeonidi A."/>
            <person name="Elias M."/>
            <person name="Eveleigh R.J."/>
            <person name="Herman E.K."/>
            <person name="Klute M.J."/>
            <person name="Nakayama T."/>
            <person name="Obornik M."/>
            <person name="Reyes-Prieto A."/>
            <person name="Armbrust E.V."/>
            <person name="Aves S.J."/>
            <person name="Beiko R.G."/>
            <person name="Coutinho P."/>
            <person name="Dacks J.B."/>
            <person name="Durnford D.G."/>
            <person name="Fast N.M."/>
            <person name="Green B.R."/>
            <person name="Grisdale C."/>
            <person name="Hempe F."/>
            <person name="Henrissat B."/>
            <person name="Hoppner M.P."/>
            <person name="Ishida K.-I."/>
            <person name="Kim E."/>
            <person name="Koreny L."/>
            <person name="Kroth P.G."/>
            <person name="Liu Y."/>
            <person name="Malik S.-B."/>
            <person name="Maier U.G."/>
            <person name="McRose D."/>
            <person name="Mock T."/>
            <person name="Neilson J.A."/>
            <person name="Onodera N.T."/>
            <person name="Poole A.M."/>
            <person name="Pritham E.J."/>
            <person name="Richards T.A."/>
            <person name="Rocap G."/>
            <person name="Roy S.W."/>
            <person name="Sarai C."/>
            <person name="Schaack S."/>
            <person name="Shirato S."/>
            <person name="Slamovits C.H."/>
            <person name="Spencer D.F."/>
            <person name="Suzuki S."/>
            <person name="Worden A.Z."/>
            <person name="Zauner S."/>
            <person name="Barry K."/>
            <person name="Bell C."/>
            <person name="Bharti A.K."/>
            <person name="Crow J.A."/>
            <person name="Grimwood J."/>
            <person name="Kramer R."/>
            <person name="Lindquist E."/>
            <person name="Lucas S."/>
            <person name="Salamov A."/>
            <person name="McFadden G.I."/>
            <person name="Lane C.E."/>
            <person name="Keeling P.J."/>
            <person name="Gray M.W."/>
            <person name="Grigoriev I.V."/>
            <person name="Archibald J.M."/>
        </authorList>
    </citation>
    <scope>NUCLEOTIDE SEQUENCE</scope>
    <source>
        <strain evidence="4">CCMP2712</strain>
    </source>
</reference>
<dbReference type="RefSeq" id="XP_005822313.1">
    <property type="nucleotide sequence ID" value="XM_005822256.1"/>
</dbReference>
<dbReference type="PaxDb" id="55529-EKX35333"/>
<accession>L1IGJ2</accession>
<reference evidence="2 4" key="1">
    <citation type="journal article" date="2012" name="Nature">
        <title>Algal genomes reveal evolutionary mosaicism and the fate of nucleomorphs.</title>
        <authorList>
            <consortium name="DOE Joint Genome Institute"/>
            <person name="Curtis B.A."/>
            <person name="Tanifuji G."/>
            <person name="Burki F."/>
            <person name="Gruber A."/>
            <person name="Irimia M."/>
            <person name="Maruyama S."/>
            <person name="Arias M.C."/>
            <person name="Ball S.G."/>
            <person name="Gile G.H."/>
            <person name="Hirakawa Y."/>
            <person name="Hopkins J.F."/>
            <person name="Kuo A."/>
            <person name="Rensing S.A."/>
            <person name="Schmutz J."/>
            <person name="Symeonidi A."/>
            <person name="Elias M."/>
            <person name="Eveleigh R.J."/>
            <person name="Herman E.K."/>
            <person name="Klute M.J."/>
            <person name="Nakayama T."/>
            <person name="Obornik M."/>
            <person name="Reyes-Prieto A."/>
            <person name="Armbrust E.V."/>
            <person name="Aves S.J."/>
            <person name="Beiko R.G."/>
            <person name="Coutinho P."/>
            <person name="Dacks J.B."/>
            <person name="Durnford D.G."/>
            <person name="Fast N.M."/>
            <person name="Green B.R."/>
            <person name="Grisdale C.J."/>
            <person name="Hempel F."/>
            <person name="Henrissat B."/>
            <person name="Hoppner M.P."/>
            <person name="Ishida K."/>
            <person name="Kim E."/>
            <person name="Koreny L."/>
            <person name="Kroth P.G."/>
            <person name="Liu Y."/>
            <person name="Malik S.B."/>
            <person name="Maier U.G."/>
            <person name="McRose D."/>
            <person name="Mock T."/>
            <person name="Neilson J.A."/>
            <person name="Onodera N.T."/>
            <person name="Poole A.M."/>
            <person name="Pritham E.J."/>
            <person name="Richards T.A."/>
            <person name="Rocap G."/>
            <person name="Roy S.W."/>
            <person name="Sarai C."/>
            <person name="Schaack S."/>
            <person name="Shirato S."/>
            <person name="Slamovits C.H."/>
            <person name="Spencer D.F."/>
            <person name="Suzuki S."/>
            <person name="Worden A.Z."/>
            <person name="Zauner S."/>
            <person name="Barry K."/>
            <person name="Bell C."/>
            <person name="Bharti A.K."/>
            <person name="Crow J.A."/>
            <person name="Grimwood J."/>
            <person name="Kramer R."/>
            <person name="Lindquist E."/>
            <person name="Lucas S."/>
            <person name="Salamov A."/>
            <person name="McFadden G.I."/>
            <person name="Lane C.E."/>
            <person name="Keeling P.J."/>
            <person name="Gray M.W."/>
            <person name="Grigoriev I.V."/>
            <person name="Archibald J.M."/>
        </authorList>
    </citation>
    <scope>NUCLEOTIDE SEQUENCE</scope>
    <source>
        <strain evidence="2 4">CCMP2712</strain>
    </source>
</reference>
<dbReference type="HOGENOM" id="CLU_1121849_0_0_1"/>
<name>L1IGJ2_GUITC</name>
<dbReference type="EMBL" id="JH993092">
    <property type="protein sequence ID" value="EKX35333.1"/>
    <property type="molecule type" value="Genomic_DNA"/>
</dbReference>